<comment type="similarity">
    <text evidence="2">Belongs to the peptidase A24 family.</text>
</comment>
<feature type="transmembrane region" description="Helical" evidence="7">
    <location>
        <begin position="103"/>
        <end position="122"/>
    </location>
</feature>
<evidence type="ECO:0000256" key="7">
    <source>
        <dbReference type="SAM" id="Phobius"/>
    </source>
</evidence>
<evidence type="ECO:0000313" key="10">
    <source>
        <dbReference type="EMBL" id="RJO62018.1"/>
    </source>
</evidence>
<feature type="domain" description="Prepilin peptidase A24 N-terminal" evidence="9">
    <location>
        <begin position="28"/>
        <end position="120"/>
    </location>
</feature>
<proteinExistence type="inferred from homology"/>
<evidence type="ECO:0000256" key="3">
    <source>
        <dbReference type="ARBA" id="ARBA00022475"/>
    </source>
</evidence>
<feature type="transmembrane region" description="Helical" evidence="7">
    <location>
        <begin position="222"/>
        <end position="255"/>
    </location>
</feature>
<feature type="transmembrane region" description="Helical" evidence="7">
    <location>
        <begin position="267"/>
        <end position="289"/>
    </location>
</feature>
<keyword evidence="4 7" id="KW-0812">Transmembrane</keyword>
<dbReference type="GO" id="GO:0006465">
    <property type="term" value="P:signal peptide processing"/>
    <property type="evidence" value="ECO:0007669"/>
    <property type="project" value="TreeGrafter"/>
</dbReference>
<dbReference type="GO" id="GO:0005886">
    <property type="term" value="C:plasma membrane"/>
    <property type="evidence" value="ECO:0007669"/>
    <property type="project" value="UniProtKB-SubCell"/>
</dbReference>
<feature type="transmembrane region" description="Helical" evidence="7">
    <location>
        <begin position="165"/>
        <end position="183"/>
    </location>
</feature>
<dbReference type="Proteomes" id="UP000285655">
    <property type="component" value="Unassembled WGS sequence"/>
</dbReference>
<dbReference type="EMBL" id="QZJW01000005">
    <property type="protein sequence ID" value="RJO62018.1"/>
    <property type="molecule type" value="Genomic_DNA"/>
</dbReference>
<dbReference type="AlphaFoldDB" id="A0A419DG18"/>
<dbReference type="PANTHER" id="PTHR30487:SF0">
    <property type="entry name" value="PREPILIN LEADER PEPTIDASE_N-METHYLTRANSFERASE-RELATED"/>
    <property type="match status" value="1"/>
</dbReference>
<feature type="transmembrane region" description="Helical" evidence="7">
    <location>
        <begin position="12"/>
        <end position="41"/>
    </location>
</feature>
<dbReference type="InterPro" id="IPR000045">
    <property type="entry name" value="Prepilin_IV_endopep_pep"/>
</dbReference>
<name>A0A419DG18_9BACT</name>
<feature type="transmembrane region" description="Helical" evidence="7">
    <location>
        <begin position="189"/>
        <end position="210"/>
    </location>
</feature>
<gene>
    <name evidence="10" type="ORF">C4544_00760</name>
</gene>
<dbReference type="InterPro" id="IPR010627">
    <property type="entry name" value="Prepilin_pept_A24_N"/>
</dbReference>
<keyword evidence="6 7" id="KW-0472">Membrane</keyword>
<reference evidence="10 11" key="1">
    <citation type="journal article" date="2017" name="ISME J.">
        <title>Energy and carbon metabolisms in a deep terrestrial subsurface fluid microbial community.</title>
        <authorList>
            <person name="Momper L."/>
            <person name="Jungbluth S.P."/>
            <person name="Lee M.D."/>
            <person name="Amend J.P."/>
        </authorList>
    </citation>
    <scope>NUCLEOTIDE SEQUENCE [LARGE SCALE GENOMIC DNA]</scope>
    <source>
        <strain evidence="10">SURF_29</strain>
    </source>
</reference>
<dbReference type="InterPro" id="IPR050882">
    <property type="entry name" value="Prepilin_peptidase/N-MTase"/>
</dbReference>
<keyword evidence="5 7" id="KW-1133">Transmembrane helix</keyword>
<evidence type="ECO:0000256" key="2">
    <source>
        <dbReference type="ARBA" id="ARBA00005801"/>
    </source>
</evidence>
<evidence type="ECO:0000256" key="5">
    <source>
        <dbReference type="ARBA" id="ARBA00022989"/>
    </source>
</evidence>
<feature type="domain" description="Prepilin type IV endopeptidase peptidase" evidence="8">
    <location>
        <begin position="141"/>
        <end position="250"/>
    </location>
</feature>
<evidence type="ECO:0000313" key="11">
    <source>
        <dbReference type="Proteomes" id="UP000285655"/>
    </source>
</evidence>
<protein>
    <submittedName>
        <fullName evidence="10">Prepilin peptidase</fullName>
    </submittedName>
</protein>
<evidence type="ECO:0000256" key="6">
    <source>
        <dbReference type="ARBA" id="ARBA00023136"/>
    </source>
</evidence>
<dbReference type="GO" id="GO:0004190">
    <property type="term" value="F:aspartic-type endopeptidase activity"/>
    <property type="evidence" value="ECO:0007669"/>
    <property type="project" value="InterPro"/>
</dbReference>
<dbReference type="Gene3D" id="1.20.120.1220">
    <property type="match status" value="1"/>
</dbReference>
<comment type="subcellular location">
    <subcellularLocation>
        <location evidence="1">Cell membrane</location>
        <topology evidence="1">Multi-pass membrane protein</topology>
    </subcellularLocation>
</comment>
<feature type="transmembrane region" description="Helical" evidence="7">
    <location>
        <begin position="134"/>
        <end position="153"/>
    </location>
</feature>
<dbReference type="Pfam" id="PF06750">
    <property type="entry name" value="A24_N_bact"/>
    <property type="match status" value="1"/>
</dbReference>
<organism evidence="10 11">
    <name type="scientific">candidate division WS5 bacterium</name>
    <dbReference type="NCBI Taxonomy" id="2093353"/>
    <lineage>
        <taxon>Bacteria</taxon>
        <taxon>candidate division WS5</taxon>
    </lineage>
</organism>
<dbReference type="PANTHER" id="PTHR30487">
    <property type="entry name" value="TYPE 4 PREPILIN-LIKE PROTEINS LEADER PEPTIDE-PROCESSING ENZYME"/>
    <property type="match status" value="1"/>
</dbReference>
<evidence type="ECO:0000259" key="9">
    <source>
        <dbReference type="Pfam" id="PF06750"/>
    </source>
</evidence>
<evidence type="ECO:0000256" key="4">
    <source>
        <dbReference type="ARBA" id="ARBA00022692"/>
    </source>
</evidence>
<keyword evidence="3" id="KW-1003">Cell membrane</keyword>
<evidence type="ECO:0000256" key="1">
    <source>
        <dbReference type="ARBA" id="ARBA00004651"/>
    </source>
</evidence>
<comment type="caution">
    <text evidence="10">The sequence shown here is derived from an EMBL/GenBank/DDBJ whole genome shotgun (WGS) entry which is preliminary data.</text>
</comment>
<evidence type="ECO:0000259" key="8">
    <source>
        <dbReference type="Pfam" id="PF01478"/>
    </source>
</evidence>
<sequence length="294" mass="32830">MGYETLCGRVFLLYNIFMLTIFLVFLFISGLMIGSFLNVVIYRLESKQKNVITEKRKNKRKDLFGRSFCPNCGNQIAWHDNIPIISWLVLRGKCRDCKKRISVQYPLVELATGLVFASFVVIPAEAGIQSVTGIINLVFWLFFASCLISIFVYDLKHQIIPDEVIYTALIAGLLYAAINFALLGDYKYLLDHFFSGLLAGGFFFFLAAVSKGKWMGGGDIKLAAFMGLVLGWQGVLVALYIAFILGAIVGSIALLTKEKKLGSKIPFGPFLVIGTLISFLFAEKVIYIYGKIFL</sequence>
<accession>A0A419DG18</accession>
<dbReference type="Pfam" id="PF01478">
    <property type="entry name" value="Peptidase_A24"/>
    <property type="match status" value="1"/>
</dbReference>